<dbReference type="PANTHER" id="PTHR42951">
    <property type="entry name" value="METALLO-BETA-LACTAMASE DOMAIN-CONTAINING"/>
    <property type="match status" value="1"/>
</dbReference>
<evidence type="ECO:0000256" key="1">
    <source>
        <dbReference type="SAM" id="MobiDB-lite"/>
    </source>
</evidence>
<dbReference type="EMBL" id="CP151514">
    <property type="protein sequence ID" value="WZN66147.1"/>
    <property type="molecule type" value="Genomic_DNA"/>
</dbReference>
<dbReference type="Proteomes" id="UP001472866">
    <property type="component" value="Chromosome 14"/>
</dbReference>
<name>A0AAX4PIW6_9CHLO</name>
<feature type="region of interest" description="Disordered" evidence="1">
    <location>
        <begin position="1"/>
        <end position="39"/>
    </location>
</feature>
<reference evidence="3 4" key="1">
    <citation type="submission" date="2024-03" db="EMBL/GenBank/DDBJ databases">
        <title>Complete genome sequence of the green alga Chloropicon roscoffensis RCC1871.</title>
        <authorList>
            <person name="Lemieux C."/>
            <person name="Pombert J.-F."/>
            <person name="Otis C."/>
            <person name="Turmel M."/>
        </authorList>
    </citation>
    <scope>NUCLEOTIDE SEQUENCE [LARGE SCALE GENOMIC DNA]</scope>
    <source>
        <strain evidence="3 4">RCC1871</strain>
    </source>
</reference>
<dbReference type="PANTHER" id="PTHR42951:SF18">
    <property type="entry name" value="METALLO-HYDROLASE MJ0296-RELATED"/>
    <property type="match status" value="1"/>
</dbReference>
<keyword evidence="4" id="KW-1185">Reference proteome</keyword>
<dbReference type="Pfam" id="PF00753">
    <property type="entry name" value="Lactamase_B"/>
    <property type="match status" value="1"/>
</dbReference>
<feature type="compositionally biased region" description="Basic residues" evidence="1">
    <location>
        <begin position="7"/>
        <end position="25"/>
    </location>
</feature>
<evidence type="ECO:0000259" key="2">
    <source>
        <dbReference type="SMART" id="SM00849"/>
    </source>
</evidence>
<organism evidence="3 4">
    <name type="scientific">Chloropicon roscoffensis</name>
    <dbReference type="NCBI Taxonomy" id="1461544"/>
    <lineage>
        <taxon>Eukaryota</taxon>
        <taxon>Viridiplantae</taxon>
        <taxon>Chlorophyta</taxon>
        <taxon>Chloropicophyceae</taxon>
        <taxon>Chloropicales</taxon>
        <taxon>Chloropicaceae</taxon>
        <taxon>Chloropicon</taxon>
    </lineage>
</organism>
<dbReference type="SUPFAM" id="SSF56281">
    <property type="entry name" value="Metallo-hydrolase/oxidoreductase"/>
    <property type="match status" value="1"/>
</dbReference>
<dbReference type="InterPro" id="IPR001279">
    <property type="entry name" value="Metallo-B-lactamas"/>
</dbReference>
<feature type="domain" description="Metallo-beta-lactamase" evidence="2">
    <location>
        <begin position="116"/>
        <end position="346"/>
    </location>
</feature>
<dbReference type="Gene3D" id="3.60.15.10">
    <property type="entry name" value="Ribonuclease Z/Hydroxyacylglutathione hydrolase-like"/>
    <property type="match status" value="1"/>
</dbReference>
<evidence type="ECO:0000313" key="4">
    <source>
        <dbReference type="Proteomes" id="UP001472866"/>
    </source>
</evidence>
<proteinExistence type="predicted"/>
<protein>
    <submittedName>
        <fullName evidence="3">Lactamase_B domain-containing protein</fullName>
    </submittedName>
</protein>
<dbReference type="InterPro" id="IPR036866">
    <property type="entry name" value="RibonucZ/Hydroxyglut_hydro"/>
</dbReference>
<dbReference type="InterPro" id="IPR050855">
    <property type="entry name" value="NDM-1-like"/>
</dbReference>
<dbReference type="SMART" id="SM00849">
    <property type="entry name" value="Lactamase_B"/>
    <property type="match status" value="1"/>
</dbReference>
<accession>A0AAX4PIW6</accession>
<evidence type="ECO:0000313" key="3">
    <source>
        <dbReference type="EMBL" id="WZN66147.1"/>
    </source>
</evidence>
<sequence>MPGYHDPRKRAGNANRRRGKRRRPSAARGSRGAWRQPRGSAPMPTVGLIAAALVALVGLALMRAPGLGHGECELQKVPDTMEQLSEFPATCGLRLLHSTDRLRVYAYTQNGGWCWNSAGVVYDARENEFVLVDLLTDPKQTSKMLSAIKAELPEGAKLRDLVLTHCDIDHIGGFQLVQGQVGRVFAARGCEPAMSGFFKSDLGKGVTILHYAWSLLRPFSWALSPLFGGKKTPHFLAKLAVAPLLDPFAWHEVVDATALAEGKPLVTDVVEPGRHPLVGGLVTLVTLPTSSHSNHDLAVEVDGTVLFAGDIVFNGITPVNWAGTFDQSVQACEALSGWQGLIVPGHGAIQHSSQRPFDKMAGYWKTLKELSGREGFDPYGVLDALPEPYRGWEDAERSLINLLVEAKNRESPGGKIDKVGYLAEYMKIKFSNIN</sequence>
<gene>
    <name evidence="3" type="ORF">HKI87_14g77120</name>
</gene>
<dbReference type="AlphaFoldDB" id="A0AAX4PIW6"/>